<protein>
    <submittedName>
        <fullName evidence="1">Uncharacterized protein</fullName>
    </submittedName>
</protein>
<accession>A0A7X6HC45</accession>
<proteinExistence type="predicted"/>
<dbReference type="Proteomes" id="UP000544090">
    <property type="component" value="Unassembled WGS sequence"/>
</dbReference>
<gene>
    <name evidence="1" type="ORF">HGG74_00380</name>
</gene>
<name>A0A7X6HC45_9MICC</name>
<comment type="caution">
    <text evidence="1">The sequence shown here is derived from an EMBL/GenBank/DDBJ whole genome shotgun (WGS) entry which is preliminary data.</text>
</comment>
<sequence length="119" mass="13211">MPSNNAIPHHLIFGQSSGCSTFRPGHQVHWIQAQKALRDESRLPVDVHVEPELGLVQFAAQGEPRLFWHHRAARLVEIFQGQDGEGIWSPEFRALSVASNHGSLVFNLAGLEQVRPCTG</sequence>
<dbReference type="AlphaFoldDB" id="A0A7X6HC45"/>
<evidence type="ECO:0000313" key="1">
    <source>
        <dbReference type="EMBL" id="NKX53012.1"/>
    </source>
</evidence>
<keyword evidence="2" id="KW-1185">Reference proteome</keyword>
<evidence type="ECO:0000313" key="2">
    <source>
        <dbReference type="Proteomes" id="UP000544090"/>
    </source>
</evidence>
<organism evidence="1 2">
    <name type="scientific">Arthrobacter mobilis</name>
    <dbReference type="NCBI Taxonomy" id="2724944"/>
    <lineage>
        <taxon>Bacteria</taxon>
        <taxon>Bacillati</taxon>
        <taxon>Actinomycetota</taxon>
        <taxon>Actinomycetes</taxon>
        <taxon>Micrococcales</taxon>
        <taxon>Micrococcaceae</taxon>
        <taxon>Arthrobacter</taxon>
    </lineage>
</organism>
<dbReference type="EMBL" id="JAAZSQ010000001">
    <property type="protein sequence ID" value="NKX53012.1"/>
    <property type="molecule type" value="Genomic_DNA"/>
</dbReference>
<dbReference type="RefSeq" id="WP_168484370.1">
    <property type="nucleotide sequence ID" value="NZ_JAAZSQ010000001.1"/>
</dbReference>
<reference evidence="1 2" key="1">
    <citation type="submission" date="2020-04" db="EMBL/GenBank/DDBJ databases">
        <title>Arthrobacter sp. nov.</title>
        <authorList>
            <person name="Liu S."/>
        </authorList>
    </citation>
    <scope>NUCLEOTIDE SEQUENCE [LARGE SCALE GENOMIC DNA]</scope>
    <source>
        <strain evidence="1 2">E918</strain>
    </source>
</reference>